<evidence type="ECO:0000313" key="2">
    <source>
        <dbReference type="Proteomes" id="UP001496627"/>
    </source>
</evidence>
<dbReference type="EMBL" id="JBEAAL010000023">
    <property type="protein sequence ID" value="MEQ1408025.1"/>
    <property type="molecule type" value="Genomic_DNA"/>
</dbReference>
<protein>
    <submittedName>
        <fullName evidence="1">Uncharacterized protein</fullName>
    </submittedName>
</protein>
<proteinExistence type="predicted"/>
<accession>A0ABV0M826</accession>
<dbReference type="RefSeq" id="WP_037155194.1">
    <property type="nucleotide sequence ID" value="NZ_JBEAAL010000023.1"/>
</dbReference>
<keyword evidence="2" id="KW-1185">Reference proteome</keyword>
<name>A0ABV0M826_9HYPH</name>
<reference evidence="1 2" key="1">
    <citation type="submission" date="2024-05" db="EMBL/GenBank/DDBJ databases">
        <title>Neorhizobium sp. Rsf11, a plant growth promoting and heavy metal resistant PAH-degrader.</title>
        <authorList>
            <person name="Golubev S.N."/>
            <person name="Muratova A.Y."/>
            <person name="Markelova M.I."/>
        </authorList>
    </citation>
    <scope>NUCLEOTIDE SEQUENCE [LARGE SCALE GENOMIC DNA]</scope>
    <source>
        <strain evidence="1 2">Rsf11</strain>
    </source>
</reference>
<sequence length="75" mass="8497">MTKLLDRALKIVSQLPAERQDEIARVVLTLASEEELLYQLTPEEEASFAKSLDQAARREFASEEQVHAVFSKYAS</sequence>
<gene>
    <name evidence="1" type="ORF">ABK249_24160</name>
</gene>
<comment type="caution">
    <text evidence="1">The sequence shown here is derived from an EMBL/GenBank/DDBJ whole genome shotgun (WGS) entry which is preliminary data.</text>
</comment>
<dbReference type="Proteomes" id="UP001496627">
    <property type="component" value="Unassembled WGS sequence"/>
</dbReference>
<evidence type="ECO:0000313" key="1">
    <source>
        <dbReference type="EMBL" id="MEQ1408025.1"/>
    </source>
</evidence>
<organism evidence="1 2">
    <name type="scientific">Neorhizobium phenanthreniclasticum</name>
    <dbReference type="NCBI Taxonomy" id="3157917"/>
    <lineage>
        <taxon>Bacteria</taxon>
        <taxon>Pseudomonadati</taxon>
        <taxon>Pseudomonadota</taxon>
        <taxon>Alphaproteobacteria</taxon>
        <taxon>Hyphomicrobiales</taxon>
        <taxon>Rhizobiaceae</taxon>
        <taxon>Rhizobium/Agrobacterium group</taxon>
        <taxon>Neorhizobium</taxon>
    </lineage>
</organism>